<dbReference type="SUPFAM" id="SSF52540">
    <property type="entry name" value="P-loop containing nucleoside triphosphate hydrolases"/>
    <property type="match status" value="1"/>
</dbReference>
<comment type="function">
    <text evidence="6">Catalyzes the phosphorylation of ribose 1,5-bisphosphate to 5-phospho-D-ribosyl alpha-1-diphosphate (PRPP).</text>
</comment>
<dbReference type="Pfam" id="PF13238">
    <property type="entry name" value="AAA_18"/>
    <property type="match status" value="1"/>
</dbReference>
<organism evidence="8 9">
    <name type="scientific">Rahnella sp. (strain Y9602)</name>
    <dbReference type="NCBI Taxonomy" id="2703885"/>
    <lineage>
        <taxon>Bacteria</taxon>
        <taxon>Pseudomonadati</taxon>
        <taxon>Pseudomonadota</taxon>
        <taxon>Gammaproteobacteria</taxon>
        <taxon>Enterobacterales</taxon>
        <taxon>Yersiniaceae</taxon>
        <taxon>Rahnella</taxon>
    </lineage>
</organism>
<protein>
    <recommendedName>
        <fullName evidence="6">Ribose 1,5-bisphosphate phosphokinase PhnN</fullName>
        <ecNumber evidence="6">2.7.4.23</ecNumber>
    </recommendedName>
    <alternativeName>
        <fullName evidence="6">Ribose 1,5-bisphosphokinase</fullName>
    </alternativeName>
</protein>
<dbReference type="NCBIfam" id="TIGR02322">
    <property type="entry name" value="phosphon_PhnN"/>
    <property type="match status" value="1"/>
</dbReference>
<evidence type="ECO:0000256" key="5">
    <source>
        <dbReference type="ARBA" id="ARBA00022840"/>
    </source>
</evidence>
<comment type="caution">
    <text evidence="8">The sequence shown here is derived from an EMBL/GenBank/DDBJ whole genome shotgun (WGS) entry which is preliminary data.</text>
</comment>
<evidence type="ECO:0000259" key="7">
    <source>
        <dbReference type="SMART" id="SM00072"/>
    </source>
</evidence>
<evidence type="ECO:0000256" key="6">
    <source>
        <dbReference type="HAMAP-Rule" id="MF_00836"/>
    </source>
</evidence>
<sequence length="194" mass="21612">MSRLLYLIYLMGASGSGKDSLLDALRQHLPANVTVAHRYITRPADAGSENHIALSEAEFLQRRQQGLFALEWHAHQCRYGVGIEIDHWMQLGCHVVMNGSRAHLEKARQRYGQRLLPVCLQVSDDVLASRLSQRGREDAAQIACRLQRAREYASALPAGCHLLNNDGALQETLQHLLAVLSLPVSVPVYPVTSR</sequence>
<comment type="similarity">
    <text evidence="6">Belongs to the ribose 1,5-bisphosphokinase family.</text>
</comment>
<evidence type="ECO:0000313" key="9">
    <source>
        <dbReference type="Proteomes" id="UP001598201"/>
    </source>
</evidence>
<evidence type="ECO:0000256" key="3">
    <source>
        <dbReference type="ARBA" id="ARBA00022679"/>
    </source>
</evidence>
<dbReference type="HAMAP" id="MF_00836">
    <property type="entry name" value="PhnN"/>
    <property type="match status" value="1"/>
</dbReference>
<dbReference type="GO" id="GO:0033863">
    <property type="term" value="F:ribose 1,5-bisphosphate phosphokinase activity"/>
    <property type="evidence" value="ECO:0007669"/>
    <property type="project" value="UniProtKB-EC"/>
</dbReference>
<proteinExistence type="inferred from homology"/>
<dbReference type="Proteomes" id="UP001598201">
    <property type="component" value="Unassembled WGS sequence"/>
</dbReference>
<dbReference type="PANTHER" id="PTHR23117">
    <property type="entry name" value="GUANYLATE KINASE-RELATED"/>
    <property type="match status" value="1"/>
</dbReference>
<name>A0ABW6CJ23_RAHSY</name>
<dbReference type="InterPro" id="IPR027417">
    <property type="entry name" value="P-loop_NTPase"/>
</dbReference>
<gene>
    <name evidence="6 8" type="primary">phnN</name>
    <name evidence="8" type="ORF">ACFPK4_25725</name>
</gene>
<evidence type="ECO:0000256" key="2">
    <source>
        <dbReference type="ARBA" id="ARBA00005069"/>
    </source>
</evidence>
<dbReference type="InterPro" id="IPR008145">
    <property type="entry name" value="GK/Ca_channel_bsu"/>
</dbReference>
<evidence type="ECO:0000313" key="8">
    <source>
        <dbReference type="EMBL" id="MFD3226945.1"/>
    </source>
</evidence>
<evidence type="ECO:0000256" key="1">
    <source>
        <dbReference type="ARBA" id="ARBA00000373"/>
    </source>
</evidence>
<evidence type="ECO:0000256" key="4">
    <source>
        <dbReference type="ARBA" id="ARBA00022741"/>
    </source>
</evidence>
<dbReference type="InterPro" id="IPR012699">
    <property type="entry name" value="PhnN"/>
</dbReference>
<feature type="domain" description="Guanylate kinase/L-type calcium channel beta subunit" evidence="7">
    <location>
        <begin position="4"/>
        <end position="184"/>
    </location>
</feature>
<dbReference type="NCBIfam" id="NF007485">
    <property type="entry name" value="PRK10078.1"/>
    <property type="match status" value="1"/>
</dbReference>
<dbReference type="SMART" id="SM00072">
    <property type="entry name" value="GuKc"/>
    <property type="match status" value="1"/>
</dbReference>
<keyword evidence="9" id="KW-1185">Reference proteome</keyword>
<comment type="caution">
    <text evidence="6">Lacks conserved residue(s) required for the propagation of feature annotation.</text>
</comment>
<keyword evidence="5 6" id="KW-0067">ATP-binding</keyword>
<dbReference type="EC" id="2.7.4.23" evidence="6"/>
<reference evidence="8 9" key="1">
    <citation type="submission" date="2024-09" db="EMBL/GenBank/DDBJ databases">
        <title>Genomes of Rahnella.</title>
        <authorList>
            <person name="Mnguni F.C."/>
            <person name="Shin G.Y."/>
            <person name="Coutinho T."/>
        </authorList>
    </citation>
    <scope>NUCLEOTIDE SEQUENCE [LARGE SCALE GENOMIC DNA]</scope>
    <source>
        <strain evidence="8 9">20WA0057</strain>
    </source>
</reference>
<dbReference type="Gene3D" id="3.40.50.300">
    <property type="entry name" value="P-loop containing nucleotide triphosphate hydrolases"/>
    <property type="match status" value="1"/>
</dbReference>
<accession>A0ABW6CJ23</accession>
<dbReference type="PANTHER" id="PTHR23117:SF8">
    <property type="entry name" value="RIBOSE 1,5-BISPHOSPHATE PHOSPHOKINASE PHNN"/>
    <property type="match status" value="1"/>
</dbReference>
<comment type="pathway">
    <text evidence="2 6">Metabolic intermediate biosynthesis; 5-phospho-alpha-D-ribose 1-diphosphate biosynthesis; 5-phospho-alpha-D-ribose 1-diphosphate from D-ribose 5-phosphate (route II): step 3/3.</text>
</comment>
<keyword evidence="4 6" id="KW-0547">Nucleotide-binding</keyword>
<dbReference type="RefSeq" id="WP_379672361.1">
    <property type="nucleotide sequence ID" value="NZ_JBHUCJ010000122.1"/>
</dbReference>
<comment type="catalytic activity">
    <reaction evidence="1 6">
        <text>alpha-D-ribose 1,5-bisphosphate + ATP = 5-phospho-alpha-D-ribose 1-diphosphate + ADP</text>
        <dbReference type="Rhea" id="RHEA:20109"/>
        <dbReference type="ChEBI" id="CHEBI:30616"/>
        <dbReference type="ChEBI" id="CHEBI:58017"/>
        <dbReference type="ChEBI" id="CHEBI:68688"/>
        <dbReference type="ChEBI" id="CHEBI:456216"/>
        <dbReference type="EC" id="2.7.4.23"/>
    </reaction>
</comment>
<dbReference type="EMBL" id="JBHUCJ010000122">
    <property type="protein sequence ID" value="MFD3226945.1"/>
    <property type="molecule type" value="Genomic_DNA"/>
</dbReference>
<keyword evidence="3 6" id="KW-0808">Transferase</keyword>